<dbReference type="Gene3D" id="3.40.50.620">
    <property type="entry name" value="HUPs"/>
    <property type="match status" value="1"/>
</dbReference>
<feature type="short sequence motif" description="'HIGH' region" evidence="7">
    <location>
        <begin position="13"/>
        <end position="23"/>
    </location>
</feature>
<feature type="binding site" evidence="7">
    <location>
        <position position="231"/>
    </location>
    <ligand>
        <name>ATP</name>
        <dbReference type="ChEBI" id="CHEBI:30616"/>
    </ligand>
</feature>
<dbReference type="Proteomes" id="UP000606935">
    <property type="component" value="Unassembled WGS sequence"/>
</dbReference>
<feature type="domain" description="Glutamyl/glutaminyl-tRNA synthetase class Ib catalytic" evidence="9">
    <location>
        <begin position="10"/>
        <end position="249"/>
    </location>
</feature>
<dbReference type="AlphaFoldDB" id="A0A917YZK3"/>
<dbReference type="SUPFAM" id="SSF52374">
    <property type="entry name" value="Nucleotidylyl transferase"/>
    <property type="match status" value="1"/>
</dbReference>
<keyword evidence="4" id="KW-0862">Zinc</keyword>
<reference evidence="10" key="1">
    <citation type="journal article" date="2014" name="Int. J. Syst. Evol. Microbiol.">
        <title>Complete genome sequence of Corynebacterium casei LMG S-19264T (=DSM 44701T), isolated from a smear-ripened cheese.</title>
        <authorList>
            <consortium name="US DOE Joint Genome Institute (JGI-PGF)"/>
            <person name="Walter F."/>
            <person name="Albersmeier A."/>
            <person name="Kalinowski J."/>
            <person name="Ruckert C."/>
        </authorList>
    </citation>
    <scope>NUCLEOTIDE SEQUENCE</scope>
    <source>
        <strain evidence="10">CGMCC 1.7086</strain>
    </source>
</reference>
<dbReference type="FunFam" id="3.40.50.620:FF:000093">
    <property type="entry name" value="Glutamyl-Q tRNA(Asp) synthetase"/>
    <property type="match status" value="1"/>
</dbReference>
<dbReference type="GO" id="GO:0004818">
    <property type="term" value="F:glutamate-tRNA ligase activity"/>
    <property type="evidence" value="ECO:0007669"/>
    <property type="project" value="TreeGrafter"/>
</dbReference>
<evidence type="ECO:0000256" key="5">
    <source>
        <dbReference type="ARBA" id="ARBA00022840"/>
    </source>
</evidence>
<dbReference type="PANTHER" id="PTHR43311:SF1">
    <property type="entry name" value="GLUTAMYL-Q TRNA(ASP) SYNTHETASE"/>
    <property type="match status" value="1"/>
</dbReference>
<evidence type="ECO:0000256" key="3">
    <source>
        <dbReference type="ARBA" id="ARBA00022741"/>
    </source>
</evidence>
<dbReference type="Gene3D" id="3.90.800.10">
    <property type="entry name" value="Glutamyl-tRNA Synthetase, Domain 3"/>
    <property type="match status" value="1"/>
</dbReference>
<comment type="similarity">
    <text evidence="7">Belongs to the class-I aminoacyl-tRNA synthetase family. GluQ subfamily.</text>
</comment>
<sequence>MMAESAYIGRFAPSPSGPLHLGSLVAALGSFLQARSQQGQWLVRIEDIDPPREVAGASGLILSQLDAHGLHWDGQVLYQSQQSERYDALLAQLSGAGQSYACHCTRAKIKQEGGHVRCLAAKNTQAGPAAIRFLNQQPVYSFRDEHLGLVKVEATQAEEDFVVRRKDGLYAYQLAVVADDIEQGITQVVRGADLLDVTVLQVALYHALGAAAPTWLHLPVASTRPGLKLSKQNHAPALDNYQALKNVRRALSILGFPDAVLTEFSQLEKLLEWACRNWSPALLPPQREVLVEQ</sequence>
<dbReference type="Pfam" id="PF00749">
    <property type="entry name" value="tRNA-synt_1c"/>
    <property type="match status" value="1"/>
</dbReference>
<dbReference type="EC" id="6.1.1.-" evidence="7"/>
<evidence type="ECO:0000256" key="6">
    <source>
        <dbReference type="ARBA" id="ARBA00023146"/>
    </source>
</evidence>
<keyword evidence="8" id="KW-0648">Protein biosynthesis</keyword>
<evidence type="ECO:0000256" key="7">
    <source>
        <dbReference type="HAMAP-Rule" id="MF_01428"/>
    </source>
</evidence>
<gene>
    <name evidence="7 10" type="primary">gluQ</name>
    <name evidence="10" type="ORF">GCM10010982_26030</name>
</gene>
<dbReference type="NCBIfam" id="NF004314">
    <property type="entry name" value="PRK05710.1-3"/>
    <property type="match status" value="1"/>
</dbReference>
<name>A0A917YZK3_9ALTE</name>
<dbReference type="NCBIfam" id="TIGR03838">
    <property type="entry name" value="queuosine_YadB"/>
    <property type="match status" value="1"/>
</dbReference>
<proteinExistence type="inferred from homology"/>
<dbReference type="InterPro" id="IPR014729">
    <property type="entry name" value="Rossmann-like_a/b/a_fold"/>
</dbReference>
<comment type="function">
    <text evidence="7">Catalyzes the tRNA-independent activation of glutamate in presence of ATP and the subsequent transfer of glutamate onto a tRNA(Asp). Glutamate is transferred on the 2-amino-5-(4,5-dihydroxy-2-cyclopenten-1-yl) moiety of the queuosine in the wobble position of the QUC anticodon.</text>
</comment>
<keyword evidence="11" id="KW-1185">Reference proteome</keyword>
<dbReference type="PANTHER" id="PTHR43311">
    <property type="entry name" value="GLUTAMATE--TRNA LIGASE"/>
    <property type="match status" value="1"/>
</dbReference>
<organism evidence="10 11">
    <name type="scientific">Bowmanella pacifica</name>
    <dbReference type="NCBI Taxonomy" id="502051"/>
    <lineage>
        <taxon>Bacteria</taxon>
        <taxon>Pseudomonadati</taxon>
        <taxon>Pseudomonadota</taxon>
        <taxon>Gammaproteobacteria</taxon>
        <taxon>Alteromonadales</taxon>
        <taxon>Alteromonadaceae</taxon>
        <taxon>Bowmanella</taxon>
    </lineage>
</organism>
<dbReference type="GO" id="GO:0006424">
    <property type="term" value="P:glutamyl-tRNA aminoacylation"/>
    <property type="evidence" value="ECO:0007669"/>
    <property type="project" value="InterPro"/>
</dbReference>
<dbReference type="GO" id="GO:0008270">
    <property type="term" value="F:zinc ion binding"/>
    <property type="evidence" value="ECO:0007669"/>
    <property type="project" value="InterPro"/>
</dbReference>
<evidence type="ECO:0000256" key="1">
    <source>
        <dbReference type="ARBA" id="ARBA00022598"/>
    </source>
</evidence>
<feature type="binding site" evidence="7">
    <location>
        <position position="190"/>
    </location>
    <ligand>
        <name>L-glutamate</name>
        <dbReference type="ChEBI" id="CHEBI:29985"/>
    </ligand>
</feature>
<evidence type="ECO:0000313" key="11">
    <source>
        <dbReference type="Proteomes" id="UP000606935"/>
    </source>
</evidence>
<feature type="binding site" evidence="7">
    <location>
        <position position="172"/>
    </location>
    <ligand>
        <name>L-glutamate</name>
        <dbReference type="ChEBI" id="CHEBI:29985"/>
    </ligand>
</feature>
<dbReference type="GO" id="GO:0005829">
    <property type="term" value="C:cytosol"/>
    <property type="evidence" value="ECO:0007669"/>
    <property type="project" value="TreeGrafter"/>
</dbReference>
<keyword evidence="1 7" id="KW-0436">Ligase</keyword>
<dbReference type="EMBL" id="BMLS01000004">
    <property type="protein sequence ID" value="GGO71081.1"/>
    <property type="molecule type" value="Genomic_DNA"/>
</dbReference>
<evidence type="ECO:0000256" key="4">
    <source>
        <dbReference type="ARBA" id="ARBA00022833"/>
    </source>
</evidence>
<comment type="caution">
    <text evidence="10">The sequence shown here is derived from an EMBL/GenBank/DDBJ whole genome shotgun (WGS) entry which is preliminary data.</text>
</comment>
<dbReference type="PRINTS" id="PR00987">
    <property type="entry name" value="TRNASYNTHGLU"/>
</dbReference>
<keyword evidence="5 7" id="KW-0067">ATP-binding</keyword>
<dbReference type="GO" id="GO:0005524">
    <property type="term" value="F:ATP binding"/>
    <property type="evidence" value="ECO:0007669"/>
    <property type="project" value="UniProtKB-KW"/>
</dbReference>
<keyword evidence="6 7" id="KW-0030">Aminoacyl-tRNA synthetase</keyword>
<reference evidence="10" key="2">
    <citation type="submission" date="2020-09" db="EMBL/GenBank/DDBJ databases">
        <authorList>
            <person name="Sun Q."/>
            <person name="Zhou Y."/>
        </authorList>
    </citation>
    <scope>NUCLEOTIDE SEQUENCE</scope>
    <source>
        <strain evidence="10">CGMCC 1.7086</strain>
    </source>
</reference>
<feature type="binding site" evidence="7">
    <location>
        <position position="46"/>
    </location>
    <ligand>
        <name>L-glutamate</name>
        <dbReference type="ChEBI" id="CHEBI:29985"/>
    </ligand>
</feature>
<dbReference type="InterPro" id="IPR049940">
    <property type="entry name" value="GluQ/Sye"/>
</dbReference>
<protein>
    <recommendedName>
        <fullName evidence="7">Glutamyl-Q tRNA(Asp) synthetase</fullName>
        <shortName evidence="7">Glu-Q-RSs</shortName>
        <ecNumber evidence="7">6.1.1.-</ecNumber>
    </recommendedName>
</protein>
<evidence type="ECO:0000256" key="8">
    <source>
        <dbReference type="RuleBase" id="RU363037"/>
    </source>
</evidence>
<dbReference type="GO" id="GO:0006400">
    <property type="term" value="P:tRNA modification"/>
    <property type="evidence" value="ECO:0007669"/>
    <property type="project" value="InterPro"/>
</dbReference>
<evidence type="ECO:0000313" key="10">
    <source>
        <dbReference type="EMBL" id="GGO71081.1"/>
    </source>
</evidence>
<evidence type="ECO:0000256" key="2">
    <source>
        <dbReference type="ARBA" id="ARBA00022723"/>
    </source>
</evidence>
<keyword evidence="2" id="KW-0479">Metal-binding</keyword>
<dbReference type="InterPro" id="IPR020058">
    <property type="entry name" value="Glu/Gln-tRNA-synth_Ib_cat-dom"/>
</dbReference>
<dbReference type="InterPro" id="IPR022380">
    <property type="entry name" value="Glu-Q_tRNA(Asp)_Synthase"/>
</dbReference>
<dbReference type="HAMAP" id="MF_01428">
    <property type="entry name" value="Glu_Q_tRNA_synth"/>
    <property type="match status" value="1"/>
</dbReference>
<evidence type="ECO:0000259" key="9">
    <source>
        <dbReference type="Pfam" id="PF00749"/>
    </source>
</evidence>
<feature type="binding site" evidence="7">
    <location>
        <begin position="10"/>
        <end position="14"/>
    </location>
    <ligand>
        <name>L-glutamate</name>
        <dbReference type="ChEBI" id="CHEBI:29985"/>
    </ligand>
</feature>
<dbReference type="InterPro" id="IPR000924">
    <property type="entry name" value="Glu/Gln-tRNA-synth"/>
</dbReference>
<accession>A0A917YZK3</accession>
<feature type="short sequence motif" description="'KMSKS' region" evidence="7">
    <location>
        <begin position="228"/>
        <end position="232"/>
    </location>
</feature>
<keyword evidence="3 7" id="KW-0547">Nucleotide-binding</keyword>
<comment type="caution">
    <text evidence="7">Lacks conserved residue(s) required for the propagation of feature annotation.</text>
</comment>